<dbReference type="AlphaFoldDB" id="A0A3A1NE30"/>
<dbReference type="Gene3D" id="1.10.10.60">
    <property type="entry name" value="Homeodomain-like"/>
    <property type="match status" value="2"/>
</dbReference>
<reference evidence="7 9" key="2">
    <citation type="submission" date="2019-07" db="EMBL/GenBank/DDBJ databases">
        <title>Draft genome of two Muricauda strains isolated from deep sea.</title>
        <authorList>
            <person name="Sun C."/>
        </authorList>
    </citation>
    <scope>NUCLEOTIDE SEQUENCE [LARGE SCALE GENOMIC DNA]</scope>
    <source>
        <strain evidence="7 9">72</strain>
    </source>
</reference>
<protein>
    <submittedName>
        <fullName evidence="6">AraC family transcriptional regulator</fullName>
    </submittedName>
    <submittedName>
        <fullName evidence="7">Helix-turn-helix transcriptional regulator</fullName>
    </submittedName>
</protein>
<evidence type="ECO:0000259" key="5">
    <source>
        <dbReference type="PROSITE" id="PS01124"/>
    </source>
</evidence>
<reference evidence="6 8" key="1">
    <citation type="submission" date="2018-08" db="EMBL/GenBank/DDBJ databases">
        <title>Proposal of Muricauda 72 sp.nov. and Muricauda NH166 sp.nov., isolated from seawater.</title>
        <authorList>
            <person name="Cheng H."/>
            <person name="Wu Y.-H."/>
            <person name="Guo L.-L."/>
            <person name="Xu X.-W."/>
        </authorList>
    </citation>
    <scope>NUCLEOTIDE SEQUENCE [LARGE SCALE GENOMIC DNA]</scope>
    <source>
        <strain evidence="6 8">72</strain>
    </source>
</reference>
<comment type="caution">
    <text evidence="6">The sequence shown here is derived from an EMBL/GenBank/DDBJ whole genome shotgun (WGS) entry which is preliminary data.</text>
</comment>
<dbReference type="SUPFAM" id="SSF46689">
    <property type="entry name" value="Homeodomain-like"/>
    <property type="match status" value="1"/>
</dbReference>
<accession>A0A3A1NE30</accession>
<dbReference type="EMBL" id="QXFI01000033">
    <property type="protein sequence ID" value="RIV42937.1"/>
    <property type="molecule type" value="Genomic_DNA"/>
</dbReference>
<dbReference type="OrthoDB" id="9779074at2"/>
<evidence type="ECO:0000313" key="6">
    <source>
        <dbReference type="EMBL" id="RIV42937.1"/>
    </source>
</evidence>
<feature type="transmembrane region" description="Helical" evidence="4">
    <location>
        <begin position="140"/>
        <end position="158"/>
    </location>
</feature>
<dbReference type="InterPro" id="IPR018062">
    <property type="entry name" value="HTH_AraC-typ_CS"/>
</dbReference>
<dbReference type="GO" id="GO:0043565">
    <property type="term" value="F:sequence-specific DNA binding"/>
    <property type="evidence" value="ECO:0007669"/>
    <property type="project" value="InterPro"/>
</dbReference>
<dbReference type="PROSITE" id="PS01124">
    <property type="entry name" value="HTH_ARAC_FAMILY_2"/>
    <property type="match status" value="1"/>
</dbReference>
<proteinExistence type="predicted"/>
<evidence type="ECO:0000256" key="1">
    <source>
        <dbReference type="ARBA" id="ARBA00023015"/>
    </source>
</evidence>
<sequence>MKFRVIFDFFLLLGSIHGFLFVIGTFLLRRKVELQVIFLNLFVLFLSLNNFQTWLIQKRLVYQDFLGGYFIFPWYLLIVPSFYAFLVYYLQIERERWPFVRISLALFAVAILTRLLAIYLVKIKSFPESLIRNYDLFEDIVALIYSIFLYVKSIKLVFRYQSLYPEILKMDNLNWIKWFLKLGGAVFLFWVFAVIVNTLAVEQNPFYSYYPLRFFSSVLIYWVGYQGFFQYVVLKDRIGLRAHLAKNTIINRRLGDIDLEKRYKGDFESIAQYIRDNERYLDPMLSLNGLADELHMGTSKLSKIINDHAGDNFSDYVNKMRVDVAKKILRNPEYNYYTIVSIGLECGFNSKSAFYASFKKITGMSPLGFRKGKL</sequence>
<feature type="transmembrane region" description="Helical" evidence="4">
    <location>
        <begin position="37"/>
        <end position="56"/>
    </location>
</feature>
<evidence type="ECO:0000256" key="2">
    <source>
        <dbReference type="ARBA" id="ARBA00023125"/>
    </source>
</evidence>
<evidence type="ECO:0000256" key="3">
    <source>
        <dbReference type="ARBA" id="ARBA00023163"/>
    </source>
</evidence>
<evidence type="ECO:0000313" key="7">
    <source>
        <dbReference type="EMBL" id="TXJ92134.1"/>
    </source>
</evidence>
<feature type="transmembrane region" description="Helical" evidence="4">
    <location>
        <begin position="102"/>
        <end position="120"/>
    </location>
</feature>
<name>A0A3A1NE30_9FLAO</name>
<dbReference type="Proteomes" id="UP000321621">
    <property type="component" value="Unassembled WGS sequence"/>
</dbReference>
<dbReference type="Pfam" id="PF12833">
    <property type="entry name" value="HTH_18"/>
    <property type="match status" value="1"/>
</dbReference>
<keyword evidence="4" id="KW-1133">Transmembrane helix</keyword>
<dbReference type="InterPro" id="IPR018060">
    <property type="entry name" value="HTH_AraC"/>
</dbReference>
<dbReference type="PROSITE" id="PS00041">
    <property type="entry name" value="HTH_ARAC_FAMILY_1"/>
    <property type="match status" value="1"/>
</dbReference>
<evidence type="ECO:0000313" key="9">
    <source>
        <dbReference type="Proteomes" id="UP000321621"/>
    </source>
</evidence>
<gene>
    <name evidence="6" type="ORF">D2V05_15085</name>
    <name evidence="7" type="ORF">FQ017_14950</name>
</gene>
<dbReference type="EMBL" id="VNWK01000033">
    <property type="protein sequence ID" value="TXJ92134.1"/>
    <property type="molecule type" value="Genomic_DNA"/>
</dbReference>
<keyword evidence="4" id="KW-0472">Membrane</keyword>
<feature type="transmembrane region" description="Helical" evidence="4">
    <location>
        <begin position="6"/>
        <end position="28"/>
    </location>
</feature>
<dbReference type="GO" id="GO:0003700">
    <property type="term" value="F:DNA-binding transcription factor activity"/>
    <property type="evidence" value="ECO:0007669"/>
    <property type="project" value="InterPro"/>
</dbReference>
<evidence type="ECO:0000313" key="8">
    <source>
        <dbReference type="Proteomes" id="UP000266691"/>
    </source>
</evidence>
<feature type="transmembrane region" description="Helical" evidence="4">
    <location>
        <begin position="178"/>
        <end position="200"/>
    </location>
</feature>
<feature type="domain" description="HTH araC/xylS-type" evidence="5">
    <location>
        <begin position="268"/>
        <end position="372"/>
    </location>
</feature>
<dbReference type="PANTHER" id="PTHR43280:SF29">
    <property type="entry name" value="ARAC-FAMILY TRANSCRIPTIONAL REGULATOR"/>
    <property type="match status" value="1"/>
</dbReference>
<organism evidence="6 8">
    <name type="scientific">Flagellimonas pelagia</name>
    <dbReference type="NCBI Taxonomy" id="2306998"/>
    <lineage>
        <taxon>Bacteria</taxon>
        <taxon>Pseudomonadati</taxon>
        <taxon>Bacteroidota</taxon>
        <taxon>Flavobacteriia</taxon>
        <taxon>Flavobacteriales</taxon>
        <taxon>Flavobacteriaceae</taxon>
        <taxon>Flagellimonas</taxon>
    </lineage>
</organism>
<feature type="transmembrane region" description="Helical" evidence="4">
    <location>
        <begin position="212"/>
        <end position="234"/>
    </location>
</feature>
<dbReference type="SMART" id="SM00342">
    <property type="entry name" value="HTH_ARAC"/>
    <property type="match status" value="1"/>
</dbReference>
<evidence type="ECO:0000256" key="4">
    <source>
        <dbReference type="SAM" id="Phobius"/>
    </source>
</evidence>
<feature type="transmembrane region" description="Helical" evidence="4">
    <location>
        <begin position="68"/>
        <end position="90"/>
    </location>
</feature>
<keyword evidence="1" id="KW-0805">Transcription regulation</keyword>
<dbReference type="PANTHER" id="PTHR43280">
    <property type="entry name" value="ARAC-FAMILY TRANSCRIPTIONAL REGULATOR"/>
    <property type="match status" value="1"/>
</dbReference>
<keyword evidence="4" id="KW-0812">Transmembrane</keyword>
<keyword evidence="2" id="KW-0238">DNA-binding</keyword>
<dbReference type="InterPro" id="IPR009057">
    <property type="entry name" value="Homeodomain-like_sf"/>
</dbReference>
<keyword evidence="3" id="KW-0804">Transcription</keyword>
<dbReference type="Proteomes" id="UP000266691">
    <property type="component" value="Unassembled WGS sequence"/>
</dbReference>
<keyword evidence="9" id="KW-1185">Reference proteome</keyword>